<evidence type="ECO:0000313" key="1">
    <source>
        <dbReference type="EMBL" id="CAH3110135.1"/>
    </source>
</evidence>
<proteinExistence type="predicted"/>
<dbReference type="EMBL" id="CALNXK010000022">
    <property type="protein sequence ID" value="CAH3110135.1"/>
    <property type="molecule type" value="Genomic_DNA"/>
</dbReference>
<organism evidence="1 2">
    <name type="scientific">Porites lobata</name>
    <dbReference type="NCBI Taxonomy" id="104759"/>
    <lineage>
        <taxon>Eukaryota</taxon>
        <taxon>Metazoa</taxon>
        <taxon>Cnidaria</taxon>
        <taxon>Anthozoa</taxon>
        <taxon>Hexacorallia</taxon>
        <taxon>Scleractinia</taxon>
        <taxon>Fungiina</taxon>
        <taxon>Poritidae</taxon>
        <taxon>Porites</taxon>
    </lineage>
</organism>
<accession>A0ABN8NI28</accession>
<gene>
    <name evidence="1" type="ORF">PLOB_00018686</name>
</gene>
<reference evidence="1 2" key="1">
    <citation type="submission" date="2022-05" db="EMBL/GenBank/DDBJ databases">
        <authorList>
            <consortium name="Genoscope - CEA"/>
            <person name="William W."/>
        </authorList>
    </citation>
    <scope>NUCLEOTIDE SEQUENCE [LARGE SCALE GENOMIC DNA]</scope>
</reference>
<name>A0ABN8NI28_9CNID</name>
<protein>
    <submittedName>
        <fullName evidence="1">Uncharacterized protein</fullName>
    </submittedName>
</protein>
<sequence length="122" mass="13864">MAEMHWAQVKDAYDKGFFHLPGHHKNQQNTSLHEKFNITPCLKSPVENSEKTSGKNNTSLAKCKRLASNEVLATWKPSYLETGSQALLREPNRFTLPPLRSLSAGNRRTSLQDNLNSKLFLR</sequence>
<comment type="caution">
    <text evidence="1">The sequence shown here is derived from an EMBL/GenBank/DDBJ whole genome shotgun (WGS) entry which is preliminary data.</text>
</comment>
<evidence type="ECO:0000313" key="2">
    <source>
        <dbReference type="Proteomes" id="UP001159405"/>
    </source>
</evidence>
<keyword evidence="2" id="KW-1185">Reference proteome</keyword>
<dbReference type="Proteomes" id="UP001159405">
    <property type="component" value="Unassembled WGS sequence"/>
</dbReference>